<organism evidence="2 3">
    <name type="scientific">Parasphingorhabdus halotolerans</name>
    <dbReference type="NCBI Taxonomy" id="2725558"/>
    <lineage>
        <taxon>Bacteria</taxon>
        <taxon>Pseudomonadati</taxon>
        <taxon>Pseudomonadota</taxon>
        <taxon>Alphaproteobacteria</taxon>
        <taxon>Sphingomonadales</taxon>
        <taxon>Sphingomonadaceae</taxon>
        <taxon>Parasphingorhabdus</taxon>
    </lineage>
</organism>
<keyword evidence="3" id="KW-1185">Reference proteome</keyword>
<evidence type="ECO:0000313" key="3">
    <source>
        <dbReference type="Proteomes" id="UP000501600"/>
    </source>
</evidence>
<dbReference type="AlphaFoldDB" id="A0A6H2DKY9"/>
<dbReference type="PROSITE" id="PS00061">
    <property type="entry name" value="ADH_SHORT"/>
    <property type="match status" value="1"/>
</dbReference>
<dbReference type="EMBL" id="CP051217">
    <property type="protein sequence ID" value="QJB68807.1"/>
    <property type="molecule type" value="Genomic_DNA"/>
</dbReference>
<evidence type="ECO:0000313" key="2">
    <source>
        <dbReference type="EMBL" id="QJB68807.1"/>
    </source>
</evidence>
<dbReference type="InterPro" id="IPR020904">
    <property type="entry name" value="Sc_DH/Rdtase_CS"/>
</dbReference>
<proteinExistence type="inferred from homology"/>
<dbReference type="InterPro" id="IPR036291">
    <property type="entry name" value="NAD(P)-bd_dom_sf"/>
</dbReference>
<dbReference type="InterPro" id="IPR002347">
    <property type="entry name" value="SDR_fam"/>
</dbReference>
<sequence>MSPDCVLIAVTVAIFISITYFDSITHIAEIRKIFCHKIRKSSIEKHICFRYCSFLAYTSSDSINQYVIWGSERVDFGLDGKVAIVTGGTRGLGRDVAEALAGQGCKVMVCGRNQPETLAENIAFRIADIRKADAAEQLVADTVSEFGRLDILVNNAGGSPAADAATASPRFADSIMQLNLMAPYYMARASHPHLVKSDNGSIINIGSVAGIRPAPGTAIYGAAKAGLLNLTQSLAQEWGKDKIRVNAIIVGLAETENAEATYGDANAQATVAASLPLGRMCKGEDVANAVCYLASPAAEYISGARLNVDGGGERPYFLDLVKGG</sequence>
<dbReference type="KEGG" id="phao:HF685_05535"/>
<dbReference type="Proteomes" id="UP000501600">
    <property type="component" value="Chromosome"/>
</dbReference>
<accession>A0A6H2DKY9</accession>
<comment type="similarity">
    <text evidence="1">Belongs to the short-chain dehydrogenases/reductases (SDR) family.</text>
</comment>
<evidence type="ECO:0000256" key="1">
    <source>
        <dbReference type="ARBA" id="ARBA00006484"/>
    </source>
</evidence>
<dbReference type="FunFam" id="3.40.50.720:FF:000084">
    <property type="entry name" value="Short-chain dehydrogenase reductase"/>
    <property type="match status" value="1"/>
</dbReference>
<dbReference type="Pfam" id="PF13561">
    <property type="entry name" value="adh_short_C2"/>
    <property type="match status" value="1"/>
</dbReference>
<dbReference type="PRINTS" id="PR00080">
    <property type="entry name" value="SDRFAMILY"/>
</dbReference>
<dbReference type="PRINTS" id="PR00081">
    <property type="entry name" value="GDHRDH"/>
</dbReference>
<dbReference type="CDD" id="cd05233">
    <property type="entry name" value="SDR_c"/>
    <property type="match status" value="1"/>
</dbReference>
<protein>
    <submittedName>
        <fullName evidence="2">SDR family oxidoreductase</fullName>
    </submittedName>
</protein>
<reference evidence="2 3" key="1">
    <citation type="submission" date="2020-04" db="EMBL/GenBank/DDBJ databases">
        <title>Genome sequence for Sphingorhabdus sp. strain M1.</title>
        <authorList>
            <person name="Park S.-J."/>
        </authorList>
    </citation>
    <scope>NUCLEOTIDE SEQUENCE [LARGE SCALE GENOMIC DNA]</scope>
    <source>
        <strain evidence="2 3">JK6</strain>
    </source>
</reference>
<gene>
    <name evidence="2" type="ORF">HF685_05535</name>
</gene>
<dbReference type="GO" id="GO:0016616">
    <property type="term" value="F:oxidoreductase activity, acting on the CH-OH group of donors, NAD or NADP as acceptor"/>
    <property type="evidence" value="ECO:0007669"/>
    <property type="project" value="TreeGrafter"/>
</dbReference>
<dbReference type="NCBIfam" id="NF005559">
    <property type="entry name" value="PRK07231.1"/>
    <property type="match status" value="1"/>
</dbReference>
<dbReference type="PANTHER" id="PTHR42760">
    <property type="entry name" value="SHORT-CHAIN DEHYDROGENASES/REDUCTASES FAMILY MEMBER"/>
    <property type="match status" value="1"/>
</dbReference>
<dbReference type="Gene3D" id="3.40.50.720">
    <property type="entry name" value="NAD(P)-binding Rossmann-like Domain"/>
    <property type="match status" value="1"/>
</dbReference>
<dbReference type="NCBIfam" id="NF005893">
    <property type="entry name" value="PRK07856.1"/>
    <property type="match status" value="1"/>
</dbReference>
<name>A0A6H2DKY9_9SPHN</name>
<dbReference type="SUPFAM" id="SSF51735">
    <property type="entry name" value="NAD(P)-binding Rossmann-fold domains"/>
    <property type="match status" value="1"/>
</dbReference>